<keyword evidence="1" id="KW-1133">Transmembrane helix</keyword>
<feature type="transmembrane region" description="Helical" evidence="1">
    <location>
        <begin position="37"/>
        <end position="56"/>
    </location>
</feature>
<organism evidence="3 4">
    <name type="scientific">Saccharopolyspora antimicrobica</name>
    <dbReference type="NCBI Taxonomy" id="455193"/>
    <lineage>
        <taxon>Bacteria</taxon>
        <taxon>Bacillati</taxon>
        <taxon>Actinomycetota</taxon>
        <taxon>Actinomycetes</taxon>
        <taxon>Pseudonocardiales</taxon>
        <taxon>Pseudonocardiaceae</taxon>
        <taxon>Saccharopolyspora</taxon>
    </lineage>
</organism>
<dbReference type="EMBL" id="FOUP01000006">
    <property type="protein sequence ID" value="SFN74391.1"/>
    <property type="molecule type" value="Genomic_DNA"/>
</dbReference>
<dbReference type="AlphaFoldDB" id="A0A1I5BIS8"/>
<gene>
    <name evidence="2" type="ORF">ATL45_4998</name>
    <name evidence="3" type="ORF">SAMN05421805_106273</name>
</gene>
<feature type="transmembrane region" description="Helical" evidence="1">
    <location>
        <begin position="12"/>
        <end position="30"/>
    </location>
</feature>
<protein>
    <submittedName>
        <fullName evidence="3">Uncharacterized protein</fullName>
    </submittedName>
</protein>
<proteinExistence type="predicted"/>
<evidence type="ECO:0000256" key="1">
    <source>
        <dbReference type="SAM" id="Phobius"/>
    </source>
</evidence>
<feature type="transmembrane region" description="Helical" evidence="1">
    <location>
        <begin position="76"/>
        <end position="98"/>
    </location>
</feature>
<dbReference type="Proteomes" id="UP000199398">
    <property type="component" value="Unassembled WGS sequence"/>
</dbReference>
<evidence type="ECO:0000313" key="4">
    <source>
        <dbReference type="Proteomes" id="UP000199398"/>
    </source>
</evidence>
<reference evidence="2 5" key="2">
    <citation type="submission" date="2018-10" db="EMBL/GenBank/DDBJ databases">
        <title>Sequencing the genomes of 1000 actinobacteria strains.</title>
        <authorList>
            <person name="Klenk H.-P."/>
        </authorList>
    </citation>
    <scope>NUCLEOTIDE SEQUENCE [LARGE SCALE GENOMIC DNA]</scope>
    <source>
        <strain evidence="2 5">DSM 45119</strain>
    </source>
</reference>
<evidence type="ECO:0000313" key="3">
    <source>
        <dbReference type="EMBL" id="SFN74391.1"/>
    </source>
</evidence>
<reference evidence="3 4" key="1">
    <citation type="submission" date="2016-10" db="EMBL/GenBank/DDBJ databases">
        <authorList>
            <person name="de Groot N.N."/>
        </authorList>
    </citation>
    <scope>NUCLEOTIDE SEQUENCE [LARGE SCALE GENOMIC DNA]</scope>
    <source>
        <strain evidence="3 4">CPCC 201259</strain>
    </source>
</reference>
<evidence type="ECO:0000313" key="5">
    <source>
        <dbReference type="Proteomes" id="UP000270697"/>
    </source>
</evidence>
<sequence>MVVEAWRWTAGRVAAVLVPWGLMAGGVVLSNIDRDGALGWVGIIVGLIGAVYSTFYWGKFSNSDGIARVRLSPLAWVARIVGYALALGYLLVAAVFLFV</sequence>
<keyword evidence="1" id="KW-0812">Transmembrane</keyword>
<keyword evidence="5" id="KW-1185">Reference proteome</keyword>
<dbReference type="EMBL" id="RBXX01000002">
    <property type="protein sequence ID" value="RKT86620.1"/>
    <property type="molecule type" value="Genomic_DNA"/>
</dbReference>
<keyword evidence="1" id="KW-0472">Membrane</keyword>
<evidence type="ECO:0000313" key="2">
    <source>
        <dbReference type="EMBL" id="RKT86620.1"/>
    </source>
</evidence>
<dbReference type="STRING" id="455193.SAMN05421805_106273"/>
<name>A0A1I5BIS8_9PSEU</name>
<dbReference type="Proteomes" id="UP000270697">
    <property type="component" value="Unassembled WGS sequence"/>
</dbReference>
<accession>A0A1I5BIS8</accession>